<evidence type="ECO:0000313" key="2">
    <source>
        <dbReference type="EMBL" id="MBB0244847.1"/>
    </source>
</evidence>
<feature type="domain" description="N-acetyltransferase" evidence="1">
    <location>
        <begin position="125"/>
        <end position="261"/>
    </location>
</feature>
<evidence type="ECO:0000313" key="3">
    <source>
        <dbReference type="Proteomes" id="UP000538929"/>
    </source>
</evidence>
<comment type="caution">
    <text evidence="2">The sequence shown here is derived from an EMBL/GenBank/DDBJ whole genome shotgun (WGS) entry which is preliminary data.</text>
</comment>
<dbReference type="PROSITE" id="PS51186">
    <property type="entry name" value="GNAT"/>
    <property type="match status" value="1"/>
</dbReference>
<dbReference type="Proteomes" id="UP000538929">
    <property type="component" value="Unassembled WGS sequence"/>
</dbReference>
<dbReference type="RefSeq" id="WP_182606406.1">
    <property type="nucleotide sequence ID" value="NZ_VKHT01000328.1"/>
</dbReference>
<dbReference type="EMBL" id="VKHT01000328">
    <property type="protein sequence ID" value="MBB0244847.1"/>
    <property type="molecule type" value="Genomic_DNA"/>
</dbReference>
<evidence type="ECO:0000259" key="1">
    <source>
        <dbReference type="PROSITE" id="PS51186"/>
    </source>
</evidence>
<organism evidence="2 3">
    <name type="scientific">Streptomyces alkaliphilus</name>
    <dbReference type="NCBI Taxonomy" id="1472722"/>
    <lineage>
        <taxon>Bacteria</taxon>
        <taxon>Bacillati</taxon>
        <taxon>Actinomycetota</taxon>
        <taxon>Actinomycetes</taxon>
        <taxon>Kitasatosporales</taxon>
        <taxon>Streptomycetaceae</taxon>
        <taxon>Streptomyces</taxon>
    </lineage>
</organism>
<dbReference type="SUPFAM" id="SSF55729">
    <property type="entry name" value="Acyl-CoA N-acyltransferases (Nat)"/>
    <property type="match status" value="1"/>
</dbReference>
<keyword evidence="2" id="KW-0808">Transferase</keyword>
<accession>A0A7W3TDT7</accession>
<name>A0A7W3TDT7_9ACTN</name>
<dbReference type="InterPro" id="IPR016181">
    <property type="entry name" value="Acyl_CoA_acyltransferase"/>
</dbReference>
<proteinExistence type="predicted"/>
<keyword evidence="3" id="KW-1185">Reference proteome</keyword>
<sequence length="261" mass="27846">MDHAGVLRLFDRRMRRDAPPDHAGVRVEDRGDVVRWTGGPHDWNGVVWSDLDAANADAAIAEQVRHYGALGVGFEWKTYSHDTPADLGERLLCAGFTAGEPESLMVAEVAAPTAPAGGGERPDGPRLVDVTDAVGIDLAVGVHEAAFGTGGGRSRDQLLERLAHAPDSFVVTLAMAGDRPVGSARIEFTPGTDFAGLWGGGIVTGFRGRGLHRDMVAHRARLAADRGARFLVVDAMPTSAPILRRLGFERLGTTTPYLREP</sequence>
<protein>
    <submittedName>
        <fullName evidence="2">GNAT family N-acetyltransferase</fullName>
    </submittedName>
</protein>
<dbReference type="Gene3D" id="3.40.630.30">
    <property type="match status" value="1"/>
</dbReference>
<reference evidence="3" key="1">
    <citation type="submission" date="2019-10" db="EMBL/GenBank/DDBJ databases">
        <title>Streptomyces sp. nov., a novel actinobacterium isolated from alkaline environment.</title>
        <authorList>
            <person name="Golinska P."/>
        </authorList>
    </citation>
    <scope>NUCLEOTIDE SEQUENCE [LARGE SCALE GENOMIC DNA]</scope>
    <source>
        <strain evidence="3">DSM 42118</strain>
    </source>
</reference>
<dbReference type="Pfam" id="PF00583">
    <property type="entry name" value="Acetyltransf_1"/>
    <property type="match status" value="1"/>
</dbReference>
<dbReference type="InterPro" id="IPR000182">
    <property type="entry name" value="GNAT_dom"/>
</dbReference>
<gene>
    <name evidence="2" type="ORF">FNQ90_12200</name>
</gene>
<dbReference type="GO" id="GO:0016747">
    <property type="term" value="F:acyltransferase activity, transferring groups other than amino-acyl groups"/>
    <property type="evidence" value="ECO:0007669"/>
    <property type="project" value="InterPro"/>
</dbReference>
<dbReference type="AlphaFoldDB" id="A0A7W3TDT7"/>